<dbReference type="PROSITE" id="PS52016">
    <property type="entry name" value="TONB_DEPENDENT_REC_3"/>
    <property type="match status" value="1"/>
</dbReference>
<dbReference type="InterPro" id="IPR039426">
    <property type="entry name" value="TonB-dep_rcpt-like"/>
</dbReference>
<dbReference type="InterPro" id="IPR037066">
    <property type="entry name" value="Plug_dom_sf"/>
</dbReference>
<evidence type="ECO:0000256" key="1">
    <source>
        <dbReference type="ARBA" id="ARBA00004571"/>
    </source>
</evidence>
<evidence type="ECO:0000256" key="7">
    <source>
        <dbReference type="ARBA" id="ARBA00023237"/>
    </source>
</evidence>
<dbReference type="SUPFAM" id="SSF56935">
    <property type="entry name" value="Porins"/>
    <property type="match status" value="1"/>
</dbReference>
<feature type="domain" description="TonB-dependent receptor-like beta-barrel" evidence="11">
    <location>
        <begin position="419"/>
        <end position="896"/>
    </location>
</feature>
<dbReference type="Gene3D" id="2.40.170.20">
    <property type="entry name" value="TonB-dependent receptor, beta-barrel domain"/>
    <property type="match status" value="1"/>
</dbReference>
<dbReference type="InterPro" id="IPR036942">
    <property type="entry name" value="Beta-barrel_TonB_sf"/>
</dbReference>
<evidence type="ECO:0000313" key="13">
    <source>
        <dbReference type="EMBL" id="MCF1715113.1"/>
    </source>
</evidence>
<dbReference type="Gene3D" id="2.170.130.10">
    <property type="entry name" value="TonB-dependent receptor, plug domain"/>
    <property type="match status" value="1"/>
</dbReference>
<evidence type="ECO:0000256" key="5">
    <source>
        <dbReference type="ARBA" id="ARBA00023077"/>
    </source>
</evidence>
<comment type="similarity">
    <text evidence="8 9">Belongs to the TonB-dependent receptor family.</text>
</comment>
<keyword evidence="2 8" id="KW-0813">Transport</keyword>
<evidence type="ECO:0000256" key="4">
    <source>
        <dbReference type="ARBA" id="ARBA00022692"/>
    </source>
</evidence>
<gene>
    <name evidence="13" type="ORF">L0U88_10800</name>
</gene>
<evidence type="ECO:0000256" key="8">
    <source>
        <dbReference type="PROSITE-ProRule" id="PRU01360"/>
    </source>
</evidence>
<accession>A0ABS9BJ17</accession>
<keyword evidence="5 9" id="KW-0798">TonB box</keyword>
<keyword evidence="6 8" id="KW-0472">Membrane</keyword>
<keyword evidence="7 8" id="KW-0998">Cell outer membrane</keyword>
<dbReference type="EMBL" id="JAKEVY010000002">
    <property type="protein sequence ID" value="MCF1715113.1"/>
    <property type="molecule type" value="Genomic_DNA"/>
</dbReference>
<protein>
    <submittedName>
        <fullName evidence="13">SusC/RagA family TonB-linked outer membrane protein</fullName>
    </submittedName>
</protein>
<evidence type="ECO:0000259" key="12">
    <source>
        <dbReference type="Pfam" id="PF07715"/>
    </source>
</evidence>
<feature type="chain" id="PRO_5046230536" evidence="10">
    <location>
        <begin position="23"/>
        <end position="1060"/>
    </location>
</feature>
<evidence type="ECO:0000256" key="10">
    <source>
        <dbReference type="SAM" id="SignalP"/>
    </source>
</evidence>
<evidence type="ECO:0000259" key="11">
    <source>
        <dbReference type="Pfam" id="PF00593"/>
    </source>
</evidence>
<comment type="caution">
    <text evidence="13">The sequence shown here is derived from an EMBL/GenBank/DDBJ whole genome shotgun (WGS) entry which is preliminary data.</text>
</comment>
<reference evidence="13 14" key="1">
    <citation type="submission" date="2022-01" db="EMBL/GenBank/DDBJ databases">
        <title>Flavihumibacter sp. nov., isolated from sediment of a river.</title>
        <authorList>
            <person name="Liu H."/>
        </authorList>
    </citation>
    <scope>NUCLEOTIDE SEQUENCE [LARGE SCALE GENOMIC DNA]</scope>
    <source>
        <strain evidence="13 14">RY-1</strain>
    </source>
</reference>
<organism evidence="13 14">
    <name type="scientific">Flavihumibacter fluminis</name>
    <dbReference type="NCBI Taxonomy" id="2909236"/>
    <lineage>
        <taxon>Bacteria</taxon>
        <taxon>Pseudomonadati</taxon>
        <taxon>Bacteroidota</taxon>
        <taxon>Chitinophagia</taxon>
        <taxon>Chitinophagales</taxon>
        <taxon>Chitinophagaceae</taxon>
        <taxon>Flavihumibacter</taxon>
    </lineage>
</organism>
<evidence type="ECO:0000256" key="2">
    <source>
        <dbReference type="ARBA" id="ARBA00022448"/>
    </source>
</evidence>
<dbReference type="SUPFAM" id="SSF49464">
    <property type="entry name" value="Carboxypeptidase regulatory domain-like"/>
    <property type="match status" value="1"/>
</dbReference>
<keyword evidence="4 8" id="KW-0812">Transmembrane</keyword>
<evidence type="ECO:0000256" key="9">
    <source>
        <dbReference type="RuleBase" id="RU003357"/>
    </source>
</evidence>
<dbReference type="Pfam" id="PF07715">
    <property type="entry name" value="Plug"/>
    <property type="match status" value="1"/>
</dbReference>
<feature type="domain" description="TonB-dependent receptor plug" evidence="12">
    <location>
        <begin position="115"/>
        <end position="250"/>
    </location>
</feature>
<dbReference type="PANTHER" id="PTHR30069:SF28">
    <property type="entry name" value="TONB-DEPENDENT RECEPTOR YNCD-RELATED"/>
    <property type="match status" value="1"/>
</dbReference>
<dbReference type="NCBIfam" id="TIGR04056">
    <property type="entry name" value="OMP_RagA_SusC"/>
    <property type="match status" value="1"/>
</dbReference>
<dbReference type="InterPro" id="IPR023996">
    <property type="entry name" value="TonB-dep_OMP_SusC/RagA"/>
</dbReference>
<proteinExistence type="inferred from homology"/>
<dbReference type="Proteomes" id="UP001200145">
    <property type="component" value="Unassembled WGS sequence"/>
</dbReference>
<keyword evidence="3 8" id="KW-1134">Transmembrane beta strand</keyword>
<dbReference type="NCBIfam" id="TIGR04057">
    <property type="entry name" value="SusC_RagA_signa"/>
    <property type="match status" value="1"/>
</dbReference>
<comment type="subcellular location">
    <subcellularLocation>
        <location evidence="1 8">Cell outer membrane</location>
        <topology evidence="1 8">Multi-pass membrane protein</topology>
    </subcellularLocation>
</comment>
<keyword evidence="14" id="KW-1185">Reference proteome</keyword>
<dbReference type="InterPro" id="IPR000531">
    <property type="entry name" value="Beta-barrel_TonB"/>
</dbReference>
<sequence>MRTAKQALMALFLLCMSVLVWAQERSITGKVQSASGGPLSGATVTIKGTTRSVLTGDNGSFTITAKNGDVLVISYVGYTGREIRVAENANYTISLTEQDNTMDEVVVAMDLKRKPRELGYSTQQVKGAEIQQTQRENFLNSLQGRVAGLTINQTSGIAGASSQIVLRGFNSLSQNNQPLFVVDGVIIDNTTLDETSGGGTGVGLASDRPNRNNDYANRISDINPNDIENVTVLKGPEATALYGSQASSGAIIITTKKAKSNKLAVQYDNSFRASKVARLQDTYDKYSNGTNGNASNIFRYFGPEIPAGTPTYKNVDEFFRTGFSQTHNLGADFGFGKSIFRASGSFFDQKGVVPNNDFRRYNLRISNTTKIGKKIEVIPSLAFARSENDKVLRSAGGYLLGLYAWPVTNDIRQYEDENGNKLPLLAANAGNTEIDNPFFNVYKNPSRDVTDRLTATLGINYNPTDWLSIAGRFGYDTYKQDGYTRYHPLSFFISQGIRGQQDNYFRRYAGYNHTITATAKKQIGDFSLRVMGGTMWQDYETQMYAVAGNGLVDSIVNGIMYKNGTIVTNANIDQLVGLPSDSNATTPGSRTRLLQNNFGRYNRSIVRQLAYFGEVAIGYKNLAFLNYTHRFESASTLPRKNRNYNYPGVSASFIMSDILPFLKGGYVLNYFKLRGSVASTARLNSPYSTQSVFVNNFASGGGYSYGFVNANPNLAPEKQSTFEIGAEFKLFNNRVSLDATYYNTLNKGQIVENFRLSYGTGFVLNTQNAASTRNQGIEVTLDANMVSNNKFSWNLLLNFNKMYNKVIKMPAMLSEFYLADTWLYGNARGGLVLNGPTTSITSYGYRRNEAGQILINPTTGLPVLEGVFKVRGDRNPDFTLGIGNRLSYGNWNLNFMFDLKVGGDIFNATKMYLTSIGRSNVTADRFEPRVLDGVLLDGKENTANPTPNTISVIPAYNDAYYTSTSMPEEAFIQKDVNWLRLRDLTLAYTFPKSMYARWKSVKNLSAFLTGNDLILITNYTDGDPSVSGNTAGSRGVGGFGFDYGTLPPPISVNIGFRVGF</sequence>
<dbReference type="Pfam" id="PF13715">
    <property type="entry name" value="CarbopepD_reg_2"/>
    <property type="match status" value="1"/>
</dbReference>
<name>A0ABS9BJ17_9BACT</name>
<evidence type="ECO:0000256" key="3">
    <source>
        <dbReference type="ARBA" id="ARBA00022452"/>
    </source>
</evidence>
<feature type="signal peptide" evidence="10">
    <location>
        <begin position="1"/>
        <end position="22"/>
    </location>
</feature>
<keyword evidence="10" id="KW-0732">Signal</keyword>
<dbReference type="Gene3D" id="2.60.40.1120">
    <property type="entry name" value="Carboxypeptidase-like, regulatory domain"/>
    <property type="match status" value="1"/>
</dbReference>
<dbReference type="InterPro" id="IPR023997">
    <property type="entry name" value="TonB-dep_OMP_SusC/RagA_CS"/>
</dbReference>
<dbReference type="RefSeq" id="WP_234866062.1">
    <property type="nucleotide sequence ID" value="NZ_JAKEVY010000002.1"/>
</dbReference>
<evidence type="ECO:0000313" key="14">
    <source>
        <dbReference type="Proteomes" id="UP001200145"/>
    </source>
</evidence>
<dbReference type="InterPro" id="IPR008969">
    <property type="entry name" value="CarboxyPept-like_regulatory"/>
</dbReference>
<evidence type="ECO:0000256" key="6">
    <source>
        <dbReference type="ARBA" id="ARBA00023136"/>
    </source>
</evidence>
<dbReference type="Pfam" id="PF00593">
    <property type="entry name" value="TonB_dep_Rec_b-barrel"/>
    <property type="match status" value="1"/>
</dbReference>
<dbReference type="InterPro" id="IPR012910">
    <property type="entry name" value="Plug_dom"/>
</dbReference>
<dbReference type="PANTHER" id="PTHR30069">
    <property type="entry name" value="TONB-DEPENDENT OUTER MEMBRANE RECEPTOR"/>
    <property type="match status" value="1"/>
</dbReference>